<name>A0A067NWX8_PLEO1</name>
<protein>
    <recommendedName>
        <fullName evidence="3">F-box domain-containing protein</fullName>
    </recommendedName>
</protein>
<dbReference type="EMBL" id="KL198007">
    <property type="protein sequence ID" value="KDQ28642.1"/>
    <property type="molecule type" value="Genomic_DNA"/>
</dbReference>
<dbReference type="HOGENOM" id="CLU_915633_0_0_1"/>
<reference evidence="2" key="1">
    <citation type="journal article" date="2014" name="Proc. Natl. Acad. Sci. U.S.A.">
        <title>Extensive sampling of basidiomycete genomes demonstrates inadequacy of the white-rot/brown-rot paradigm for wood decay fungi.</title>
        <authorList>
            <person name="Riley R."/>
            <person name="Salamov A.A."/>
            <person name="Brown D.W."/>
            <person name="Nagy L.G."/>
            <person name="Floudas D."/>
            <person name="Held B.W."/>
            <person name="Levasseur A."/>
            <person name="Lombard V."/>
            <person name="Morin E."/>
            <person name="Otillar R."/>
            <person name="Lindquist E.A."/>
            <person name="Sun H."/>
            <person name="LaButti K.M."/>
            <person name="Schmutz J."/>
            <person name="Jabbour D."/>
            <person name="Luo H."/>
            <person name="Baker S.E."/>
            <person name="Pisabarro A.G."/>
            <person name="Walton J.D."/>
            <person name="Blanchette R.A."/>
            <person name="Henrissat B."/>
            <person name="Martin F."/>
            <person name="Cullen D."/>
            <person name="Hibbett D.S."/>
            <person name="Grigoriev I.V."/>
        </authorList>
    </citation>
    <scope>NUCLEOTIDE SEQUENCE [LARGE SCALE GENOMIC DNA]</scope>
    <source>
        <strain evidence="2">PC15</strain>
    </source>
</reference>
<dbReference type="InParanoid" id="A0A067NWX8"/>
<dbReference type="Proteomes" id="UP000027073">
    <property type="component" value="Unassembled WGS sequence"/>
</dbReference>
<evidence type="ECO:0008006" key="3">
    <source>
        <dbReference type="Google" id="ProtNLM"/>
    </source>
</evidence>
<proteinExistence type="predicted"/>
<dbReference type="OrthoDB" id="10312660at2759"/>
<dbReference type="AlphaFoldDB" id="A0A067NWX8"/>
<evidence type="ECO:0000313" key="2">
    <source>
        <dbReference type="Proteomes" id="UP000027073"/>
    </source>
</evidence>
<sequence length="304" mass="34118">MITSPHLRPHVRRTALYITEPDARDELHFWTTSGWFDEEHTTSLISSFPNLNYADCSSFPLAAISFALPQLPITTLHLQKYSATTDEFLDVLAAGAQTLQSLTVMFIDCYPSSSPPADSIPTIMSALKELRATCSMNLPLVPERIQMPSLQTLFSDVDDFEALSTCLPVSLKTLVIHAVEEAPSSSKILHVENLCLICENYWDGLPSCIDTIDTFVAPSSIKHLELVLYKYIRSRKPDVDLLHTFEEFLLNLHETGSFERLTLTFPGQTELRAYEHVFPSLRLLGLLDAIRMESSPISLSSVQR</sequence>
<accession>A0A067NWX8</accession>
<evidence type="ECO:0000313" key="1">
    <source>
        <dbReference type="EMBL" id="KDQ28642.1"/>
    </source>
</evidence>
<gene>
    <name evidence="1" type="ORF">PLEOSDRAFT_156376</name>
</gene>
<dbReference type="VEuPathDB" id="FungiDB:PLEOSDRAFT_156376"/>
<organism evidence="1 2">
    <name type="scientific">Pleurotus ostreatus (strain PC15)</name>
    <name type="common">Oyster mushroom</name>
    <dbReference type="NCBI Taxonomy" id="1137138"/>
    <lineage>
        <taxon>Eukaryota</taxon>
        <taxon>Fungi</taxon>
        <taxon>Dikarya</taxon>
        <taxon>Basidiomycota</taxon>
        <taxon>Agaricomycotina</taxon>
        <taxon>Agaricomycetes</taxon>
        <taxon>Agaricomycetidae</taxon>
        <taxon>Agaricales</taxon>
        <taxon>Pleurotineae</taxon>
        <taxon>Pleurotaceae</taxon>
        <taxon>Pleurotus</taxon>
    </lineage>
</organism>